<dbReference type="InterPro" id="IPR021139">
    <property type="entry name" value="NYN"/>
</dbReference>
<reference evidence="3" key="1">
    <citation type="submission" date="2017-09" db="EMBL/GenBank/DDBJ databases">
        <title>Depth-based differentiation of microbial function through sediment-hosted aquifers and enrichment of novel symbionts in the deep terrestrial subsurface.</title>
        <authorList>
            <person name="Probst A.J."/>
            <person name="Ladd B."/>
            <person name="Jarett J.K."/>
            <person name="Geller-Mcgrath D.E."/>
            <person name="Sieber C.M.K."/>
            <person name="Emerson J.B."/>
            <person name="Anantharaman K."/>
            <person name="Thomas B.C."/>
            <person name="Malmstrom R."/>
            <person name="Stieglmeier M."/>
            <person name="Klingl A."/>
            <person name="Woyke T."/>
            <person name="Ryan C.M."/>
            <person name="Banfield J.F."/>
        </authorList>
    </citation>
    <scope>NUCLEOTIDE SEQUENCE [LARGE SCALE GENOMIC DNA]</scope>
</reference>
<evidence type="ECO:0000313" key="2">
    <source>
        <dbReference type="EMBL" id="PJA51110.1"/>
    </source>
</evidence>
<evidence type="ECO:0000259" key="1">
    <source>
        <dbReference type="Pfam" id="PF01936"/>
    </source>
</evidence>
<proteinExistence type="predicted"/>
<dbReference type="PANTHER" id="PTHR35458">
    <property type="entry name" value="SLR0755 PROTEIN"/>
    <property type="match status" value="1"/>
</dbReference>
<feature type="domain" description="NYN" evidence="1">
    <location>
        <begin position="18"/>
        <end position="188"/>
    </location>
</feature>
<dbReference type="Gene3D" id="3.40.50.1010">
    <property type="entry name" value="5'-nuclease"/>
    <property type="match status" value="1"/>
</dbReference>
<accession>A0A2M7XNJ4</accession>
<dbReference type="InterPro" id="IPR047140">
    <property type="entry name" value="LabA"/>
</dbReference>
<protein>
    <recommendedName>
        <fullName evidence="1">NYN domain-containing protein</fullName>
    </recommendedName>
</protein>
<dbReference type="AlphaFoldDB" id="A0A2M7XNJ4"/>
<dbReference type="Proteomes" id="UP000230518">
    <property type="component" value="Unassembled WGS sequence"/>
</dbReference>
<dbReference type="GO" id="GO:0004540">
    <property type="term" value="F:RNA nuclease activity"/>
    <property type="evidence" value="ECO:0007669"/>
    <property type="project" value="InterPro"/>
</dbReference>
<evidence type="ECO:0000313" key="3">
    <source>
        <dbReference type="Proteomes" id="UP000230518"/>
    </source>
</evidence>
<comment type="caution">
    <text evidence="2">The sequence shown here is derived from an EMBL/GenBank/DDBJ whole genome shotgun (WGS) entry which is preliminary data.</text>
</comment>
<dbReference type="EMBL" id="PFWO01000028">
    <property type="protein sequence ID" value="PJA51110.1"/>
    <property type="molecule type" value="Genomic_DNA"/>
</dbReference>
<dbReference type="Pfam" id="PF01936">
    <property type="entry name" value="NYN"/>
    <property type="match status" value="1"/>
</dbReference>
<dbReference type="PANTHER" id="PTHR35458:SF8">
    <property type="entry name" value="SLR0650 PROTEIN"/>
    <property type="match status" value="1"/>
</dbReference>
<sequence length="213" mass="24103">MRKPTGVFCAIIIVMNNKIALFIDGENLRHYLENVIVEKKLDKNKYSILNINFGKLFEGPLTGMGEVTKTYYSAKLHALPETEKASKFLIERQRILKTRLEKQGYEFLIAGHVRPQFVKQNGKTKVVFKEKGVDVRIAVDLVKTAVDKNFLTVVLCSSDSDLQPAIKEARNRGLEIIYLGFESQPNKGLTYTTNKTILLRNSEIIGALEGIKK</sequence>
<name>A0A2M7XNJ4_9BACT</name>
<organism evidence="2 3">
    <name type="scientific">Candidatus Shapirobacteria bacterium CG_4_9_14_3_um_filter_36_12</name>
    <dbReference type="NCBI Taxonomy" id="1974877"/>
    <lineage>
        <taxon>Bacteria</taxon>
        <taxon>Candidatus Shapironibacteriota</taxon>
    </lineage>
</organism>
<gene>
    <name evidence="2" type="ORF">CO168_01560</name>
</gene>